<name>A0A6L2PPM5_COPFO</name>
<evidence type="ECO:0000256" key="1">
    <source>
        <dbReference type="SAM" id="MobiDB-lite"/>
    </source>
</evidence>
<dbReference type="AlphaFoldDB" id="A0A6L2PPM5"/>
<feature type="region of interest" description="Disordered" evidence="1">
    <location>
        <begin position="15"/>
        <end position="43"/>
    </location>
</feature>
<feature type="non-terminal residue" evidence="2">
    <location>
        <position position="1"/>
    </location>
</feature>
<sequence length="110" mass="12394">IQALVSLNEQISTSLGLSDGDKRTDCQHPSPPQLHDGGSVASRQQQAFDSSMALMRRLLVDAQVITFCKYVLIFEKDFTQNCQVLEPKILEYDDIDLKLPKFERNLTPPS</sequence>
<keyword evidence="3" id="KW-1185">Reference proteome</keyword>
<proteinExistence type="predicted"/>
<evidence type="ECO:0000313" key="3">
    <source>
        <dbReference type="Proteomes" id="UP000502823"/>
    </source>
</evidence>
<dbReference type="InParanoid" id="A0A6L2PPM5"/>
<gene>
    <name evidence="2" type="ORF">Cfor_10337</name>
</gene>
<organism evidence="2 3">
    <name type="scientific">Coptotermes formosanus</name>
    <name type="common">Formosan subterranean termite</name>
    <dbReference type="NCBI Taxonomy" id="36987"/>
    <lineage>
        <taxon>Eukaryota</taxon>
        <taxon>Metazoa</taxon>
        <taxon>Ecdysozoa</taxon>
        <taxon>Arthropoda</taxon>
        <taxon>Hexapoda</taxon>
        <taxon>Insecta</taxon>
        <taxon>Pterygota</taxon>
        <taxon>Neoptera</taxon>
        <taxon>Polyneoptera</taxon>
        <taxon>Dictyoptera</taxon>
        <taxon>Blattodea</taxon>
        <taxon>Blattoidea</taxon>
        <taxon>Termitoidae</taxon>
        <taxon>Rhinotermitidae</taxon>
        <taxon>Coptotermes</taxon>
    </lineage>
</organism>
<reference evidence="3" key="1">
    <citation type="submission" date="2020-01" db="EMBL/GenBank/DDBJ databases">
        <title>Draft genome sequence of the Termite Coptotermes fromosanus.</title>
        <authorList>
            <person name="Itakura S."/>
            <person name="Yosikawa Y."/>
            <person name="Umezawa K."/>
        </authorList>
    </citation>
    <scope>NUCLEOTIDE SEQUENCE [LARGE SCALE GENOMIC DNA]</scope>
</reference>
<dbReference type="EMBL" id="BLKM01005514">
    <property type="protein sequence ID" value="GFG34581.1"/>
    <property type="molecule type" value="Genomic_DNA"/>
</dbReference>
<accession>A0A6L2PPM5</accession>
<dbReference type="Proteomes" id="UP000502823">
    <property type="component" value="Unassembled WGS sequence"/>
</dbReference>
<comment type="caution">
    <text evidence="2">The sequence shown here is derived from an EMBL/GenBank/DDBJ whole genome shotgun (WGS) entry which is preliminary data.</text>
</comment>
<protein>
    <submittedName>
        <fullName evidence="2">Uncharacterized protein</fullName>
    </submittedName>
</protein>
<evidence type="ECO:0000313" key="2">
    <source>
        <dbReference type="EMBL" id="GFG34581.1"/>
    </source>
</evidence>